<name>A0A381QE23_9ZZZZ</name>
<protein>
    <submittedName>
        <fullName evidence="1">Uncharacterized protein</fullName>
    </submittedName>
</protein>
<gene>
    <name evidence="1" type="ORF">METZ01_LOCUS30104</name>
</gene>
<dbReference type="EMBL" id="UINC01001309">
    <property type="protein sequence ID" value="SUZ77250.1"/>
    <property type="molecule type" value="Genomic_DNA"/>
</dbReference>
<accession>A0A381QE23</accession>
<sequence>MGQKDHQIILGKGTDETLKLSVKTLQRHFACFGSSGSGKTVSSPVNAGTHVSIWRHSAGRLPYYCSAVTGYFSQLFFDNKLF</sequence>
<reference evidence="1" key="1">
    <citation type="submission" date="2018-05" db="EMBL/GenBank/DDBJ databases">
        <authorList>
            <person name="Lanie J.A."/>
            <person name="Ng W.-L."/>
            <person name="Kazmierczak K.M."/>
            <person name="Andrzejewski T.M."/>
            <person name="Davidsen T.M."/>
            <person name="Wayne K.J."/>
            <person name="Tettelin H."/>
            <person name="Glass J.I."/>
            <person name="Rusch D."/>
            <person name="Podicherti R."/>
            <person name="Tsui H.-C.T."/>
            <person name="Winkler M.E."/>
        </authorList>
    </citation>
    <scope>NUCLEOTIDE SEQUENCE</scope>
</reference>
<evidence type="ECO:0000313" key="1">
    <source>
        <dbReference type="EMBL" id="SUZ77250.1"/>
    </source>
</evidence>
<organism evidence="1">
    <name type="scientific">marine metagenome</name>
    <dbReference type="NCBI Taxonomy" id="408172"/>
    <lineage>
        <taxon>unclassified sequences</taxon>
        <taxon>metagenomes</taxon>
        <taxon>ecological metagenomes</taxon>
    </lineage>
</organism>
<proteinExistence type="predicted"/>
<dbReference type="AlphaFoldDB" id="A0A381QE23"/>